<evidence type="ECO:0000256" key="3">
    <source>
        <dbReference type="SAM" id="SignalP"/>
    </source>
</evidence>
<name>A0ABW3RI33_9SPHI</name>
<keyword evidence="2" id="KW-1133">Transmembrane helix</keyword>
<feature type="domain" description="DUF4349" evidence="4">
    <location>
        <begin position="71"/>
        <end position="275"/>
    </location>
</feature>
<organism evidence="5 6">
    <name type="scientific">Sphingobacterium daejeonense</name>
    <dbReference type="NCBI Taxonomy" id="371142"/>
    <lineage>
        <taxon>Bacteria</taxon>
        <taxon>Pseudomonadati</taxon>
        <taxon>Bacteroidota</taxon>
        <taxon>Sphingobacteriia</taxon>
        <taxon>Sphingobacteriales</taxon>
        <taxon>Sphingobacteriaceae</taxon>
        <taxon>Sphingobacterium</taxon>
    </lineage>
</organism>
<evidence type="ECO:0000256" key="2">
    <source>
        <dbReference type="SAM" id="Phobius"/>
    </source>
</evidence>
<gene>
    <name evidence="5" type="ORF">ACFQ2C_01190</name>
</gene>
<evidence type="ECO:0000313" key="6">
    <source>
        <dbReference type="Proteomes" id="UP001597205"/>
    </source>
</evidence>
<reference evidence="6" key="1">
    <citation type="journal article" date="2019" name="Int. J. Syst. Evol. Microbiol.">
        <title>The Global Catalogue of Microorganisms (GCM) 10K type strain sequencing project: providing services to taxonomists for standard genome sequencing and annotation.</title>
        <authorList>
            <consortium name="The Broad Institute Genomics Platform"/>
            <consortium name="The Broad Institute Genome Sequencing Center for Infectious Disease"/>
            <person name="Wu L."/>
            <person name="Ma J."/>
        </authorList>
    </citation>
    <scope>NUCLEOTIDE SEQUENCE [LARGE SCALE GENOMIC DNA]</scope>
    <source>
        <strain evidence="6">CCUG 52468</strain>
    </source>
</reference>
<sequence>MKRNNLWILILLFAMGSCADKNAETSSKSVEIAPVTLMEPAEATDDEFAGVKDYALEPRDKVELSIPNHVKIIKNGNVSIESKNITKSKKNLDALMKRFSAYYQQETTNNNNDLTSYNLIIRVPTTSFESMMTALESGEDNVTEKNISAEDVSLQYFDLQSRLKSKRAYLERYQAMVSSAKNVKELLEIQEQIRQLQEDIDSNEATYRNLSNQINYSTLTVNLFEYQANLPMGSNSFWVQIKESINFGWNIIENLILGIIGLWPVWIILGTLIFVIKKVIKKRKQKKNLENVQI</sequence>
<evidence type="ECO:0000256" key="1">
    <source>
        <dbReference type="SAM" id="Coils"/>
    </source>
</evidence>
<keyword evidence="2" id="KW-0812">Transmembrane</keyword>
<comment type="caution">
    <text evidence="5">The sequence shown here is derived from an EMBL/GenBank/DDBJ whole genome shotgun (WGS) entry which is preliminary data.</text>
</comment>
<feature type="chain" id="PRO_5045851053" evidence="3">
    <location>
        <begin position="20"/>
        <end position="294"/>
    </location>
</feature>
<protein>
    <submittedName>
        <fullName evidence="5">DUF4349 domain-containing protein</fullName>
    </submittedName>
</protein>
<keyword evidence="1" id="KW-0175">Coiled coil</keyword>
<feature type="transmembrane region" description="Helical" evidence="2">
    <location>
        <begin position="255"/>
        <end position="276"/>
    </location>
</feature>
<accession>A0ABW3RI33</accession>
<evidence type="ECO:0000259" key="4">
    <source>
        <dbReference type="Pfam" id="PF14257"/>
    </source>
</evidence>
<dbReference type="PROSITE" id="PS51257">
    <property type="entry name" value="PROKAR_LIPOPROTEIN"/>
    <property type="match status" value="1"/>
</dbReference>
<keyword evidence="3" id="KW-0732">Signal</keyword>
<dbReference type="Proteomes" id="UP001597205">
    <property type="component" value="Unassembled WGS sequence"/>
</dbReference>
<feature type="coiled-coil region" evidence="1">
    <location>
        <begin position="170"/>
        <end position="213"/>
    </location>
</feature>
<dbReference type="RefSeq" id="WP_260030813.1">
    <property type="nucleotide sequence ID" value="NZ_JALXMZ010000009.1"/>
</dbReference>
<keyword evidence="6" id="KW-1185">Reference proteome</keyword>
<dbReference type="EMBL" id="JBHTKY010000001">
    <property type="protein sequence ID" value="MFD1164212.1"/>
    <property type="molecule type" value="Genomic_DNA"/>
</dbReference>
<feature type="signal peptide" evidence="3">
    <location>
        <begin position="1"/>
        <end position="19"/>
    </location>
</feature>
<keyword evidence="2" id="KW-0472">Membrane</keyword>
<evidence type="ECO:0000313" key="5">
    <source>
        <dbReference type="EMBL" id="MFD1164212.1"/>
    </source>
</evidence>
<proteinExistence type="predicted"/>
<dbReference type="Pfam" id="PF14257">
    <property type="entry name" value="DUF4349"/>
    <property type="match status" value="1"/>
</dbReference>
<dbReference type="InterPro" id="IPR025645">
    <property type="entry name" value="DUF4349"/>
</dbReference>